<evidence type="ECO:0000256" key="1">
    <source>
        <dbReference type="ARBA" id="ARBA00023054"/>
    </source>
</evidence>
<evidence type="ECO:0000313" key="3">
    <source>
        <dbReference type="EMBL" id="EFO15517.1"/>
    </source>
</evidence>
<organism evidence="3">
    <name type="scientific">Loa loa</name>
    <name type="common">Eye worm</name>
    <name type="synonym">Filaria loa</name>
    <dbReference type="NCBI Taxonomy" id="7209"/>
    <lineage>
        <taxon>Eukaryota</taxon>
        <taxon>Metazoa</taxon>
        <taxon>Ecdysozoa</taxon>
        <taxon>Nematoda</taxon>
        <taxon>Chromadorea</taxon>
        <taxon>Rhabditida</taxon>
        <taxon>Spirurina</taxon>
        <taxon>Spiruromorpha</taxon>
        <taxon>Filarioidea</taxon>
        <taxon>Onchocercidae</taxon>
        <taxon>Loa</taxon>
    </lineage>
</organism>
<protein>
    <recommendedName>
        <fullName evidence="2">CortBP2/NAV1-like AAA+ ATPase lid domain-containing protein</fullName>
    </recommendedName>
</protein>
<dbReference type="AlphaFoldDB" id="A0A1S0TKA5"/>
<dbReference type="GO" id="GO:0022008">
    <property type="term" value="P:neurogenesis"/>
    <property type="evidence" value="ECO:0007669"/>
    <property type="project" value="InterPro"/>
</dbReference>
<dbReference type="KEGG" id="loa:LOAG_12993"/>
<dbReference type="PANTHER" id="PTHR12784">
    <property type="entry name" value="STEERIN"/>
    <property type="match status" value="1"/>
</dbReference>
<dbReference type="EMBL" id="JH712608">
    <property type="protein sequence ID" value="EFO15517.1"/>
    <property type="molecule type" value="Genomic_DNA"/>
</dbReference>
<gene>
    <name evidence="3" type="ORF">LOAG_12993</name>
</gene>
<dbReference type="InParanoid" id="A0A1S0TKA5"/>
<proteinExistence type="predicted"/>
<feature type="domain" description="CortBP2/NAV1-like AAA+ ATPase lid" evidence="2">
    <location>
        <begin position="1"/>
        <end position="46"/>
    </location>
</feature>
<sequence length="87" mass="9842">MIIPYMIKVAKEGVKVLGRCGSFEDPTDFVCEQWPWLEGSAAEHILQRLSPIKESISNHSNNTQFDPLEALIRIQANNANSQQEMVQ</sequence>
<dbReference type="CTD" id="9950462"/>
<dbReference type="Pfam" id="PF25408">
    <property type="entry name" value="AAA_lid_NAV1"/>
    <property type="match status" value="1"/>
</dbReference>
<dbReference type="OrthoDB" id="2161974at2759"/>
<evidence type="ECO:0000259" key="2">
    <source>
        <dbReference type="Pfam" id="PF25408"/>
    </source>
</evidence>
<keyword evidence="1" id="KW-0175">Coiled coil</keyword>
<dbReference type="InterPro" id="IPR039041">
    <property type="entry name" value="Nav/unc-53"/>
</dbReference>
<name>A0A1S0TKA5_LOALO</name>
<dbReference type="PANTHER" id="PTHR12784:SF28">
    <property type="entry name" value="PROTEIN SICKIE"/>
    <property type="match status" value="1"/>
</dbReference>
<dbReference type="GeneID" id="9950462"/>
<dbReference type="RefSeq" id="XP_003148552.1">
    <property type="nucleotide sequence ID" value="XM_003148504.1"/>
</dbReference>
<dbReference type="InterPro" id="IPR057568">
    <property type="entry name" value="CortBP2_NAV1-like_AAA_lid"/>
</dbReference>
<reference evidence="3" key="1">
    <citation type="submission" date="2012-04" db="EMBL/GenBank/DDBJ databases">
        <title>The Genome Sequence of Loa loa.</title>
        <authorList>
            <consortium name="The Broad Institute Genome Sequencing Platform"/>
            <consortium name="Broad Institute Genome Sequencing Center for Infectious Disease"/>
            <person name="Nutman T.B."/>
            <person name="Fink D.L."/>
            <person name="Russ C."/>
            <person name="Young S."/>
            <person name="Zeng Q."/>
            <person name="Gargeya S."/>
            <person name="Alvarado L."/>
            <person name="Berlin A."/>
            <person name="Chapman S.B."/>
            <person name="Chen Z."/>
            <person name="Freedman E."/>
            <person name="Gellesch M."/>
            <person name="Goldberg J."/>
            <person name="Griggs A."/>
            <person name="Gujja S."/>
            <person name="Heilman E.R."/>
            <person name="Heiman D."/>
            <person name="Howarth C."/>
            <person name="Mehta T."/>
            <person name="Neiman D."/>
            <person name="Pearson M."/>
            <person name="Roberts A."/>
            <person name="Saif S."/>
            <person name="Shea T."/>
            <person name="Shenoy N."/>
            <person name="Sisk P."/>
            <person name="Stolte C."/>
            <person name="Sykes S."/>
            <person name="White J."/>
            <person name="Yandava C."/>
            <person name="Haas B."/>
            <person name="Henn M.R."/>
            <person name="Nusbaum C."/>
            <person name="Birren B."/>
        </authorList>
    </citation>
    <scope>NUCLEOTIDE SEQUENCE [LARGE SCALE GENOMIC DNA]</scope>
</reference>
<accession>A0A1S0TKA5</accession>